<evidence type="ECO:0000256" key="2">
    <source>
        <dbReference type="ARBA" id="ARBA00008017"/>
    </source>
</evidence>
<dbReference type="InterPro" id="IPR011014">
    <property type="entry name" value="MscS_channel_TM-2"/>
</dbReference>
<keyword evidence="12" id="KW-1185">Reference proteome</keyword>
<feature type="domain" description="Mechanosensitive ion channel MscS" evidence="8">
    <location>
        <begin position="179"/>
        <end position="245"/>
    </location>
</feature>
<proteinExistence type="inferred from homology"/>
<dbReference type="PANTHER" id="PTHR30566">
    <property type="entry name" value="YNAI-RELATED MECHANOSENSITIVE ION CHANNEL"/>
    <property type="match status" value="1"/>
</dbReference>
<feature type="domain" description="Mechanosensitive ion channel transmembrane helices 2/3" evidence="10">
    <location>
        <begin position="142"/>
        <end position="178"/>
    </location>
</feature>
<evidence type="ECO:0000313" key="12">
    <source>
        <dbReference type="Proteomes" id="UP000199758"/>
    </source>
</evidence>
<dbReference type="Pfam" id="PF21082">
    <property type="entry name" value="MS_channel_3rd"/>
    <property type="match status" value="1"/>
</dbReference>
<dbReference type="GO" id="GO:0008381">
    <property type="term" value="F:mechanosensitive monoatomic ion channel activity"/>
    <property type="evidence" value="ECO:0007669"/>
    <property type="project" value="UniProtKB-ARBA"/>
</dbReference>
<evidence type="ECO:0000256" key="4">
    <source>
        <dbReference type="ARBA" id="ARBA00022692"/>
    </source>
</evidence>
<dbReference type="Proteomes" id="UP000199758">
    <property type="component" value="Unassembled WGS sequence"/>
</dbReference>
<evidence type="ECO:0000256" key="7">
    <source>
        <dbReference type="SAM" id="Phobius"/>
    </source>
</evidence>
<evidence type="ECO:0000259" key="8">
    <source>
        <dbReference type="Pfam" id="PF00924"/>
    </source>
</evidence>
<feature type="transmembrane region" description="Helical" evidence="7">
    <location>
        <begin position="16"/>
        <end position="38"/>
    </location>
</feature>
<dbReference type="Gene3D" id="1.10.287.1260">
    <property type="match status" value="1"/>
</dbReference>
<gene>
    <name evidence="11" type="ORF">SAMN04488068_0363</name>
</gene>
<dbReference type="STRING" id="490188.SAMN04488068_0363"/>
<dbReference type="OrthoDB" id="9809206at2"/>
<dbReference type="SUPFAM" id="SSF50182">
    <property type="entry name" value="Sm-like ribonucleoproteins"/>
    <property type="match status" value="1"/>
</dbReference>
<dbReference type="Pfam" id="PF00924">
    <property type="entry name" value="MS_channel_2nd"/>
    <property type="match status" value="1"/>
</dbReference>
<feature type="transmembrane region" description="Helical" evidence="7">
    <location>
        <begin position="89"/>
        <end position="114"/>
    </location>
</feature>
<dbReference type="PANTHER" id="PTHR30566:SF25">
    <property type="entry name" value="INNER MEMBRANE PROTEIN"/>
    <property type="match status" value="1"/>
</dbReference>
<evidence type="ECO:0000256" key="5">
    <source>
        <dbReference type="ARBA" id="ARBA00022989"/>
    </source>
</evidence>
<dbReference type="InterPro" id="IPR049142">
    <property type="entry name" value="MS_channel_1st"/>
</dbReference>
<keyword evidence="6 7" id="KW-0472">Membrane</keyword>
<dbReference type="SUPFAM" id="SSF82689">
    <property type="entry name" value="Mechanosensitive channel protein MscS (YggB), C-terminal domain"/>
    <property type="match status" value="1"/>
</dbReference>
<feature type="transmembrane region" description="Helical" evidence="7">
    <location>
        <begin position="59"/>
        <end position="77"/>
    </location>
</feature>
<dbReference type="Gene3D" id="2.30.30.60">
    <property type="match status" value="1"/>
</dbReference>
<keyword evidence="3" id="KW-1003">Cell membrane</keyword>
<reference evidence="11 12" key="1">
    <citation type="submission" date="2016-11" db="EMBL/GenBank/DDBJ databases">
        <authorList>
            <person name="Jaros S."/>
            <person name="Januszkiewicz K."/>
            <person name="Wedrychowicz H."/>
        </authorList>
    </citation>
    <scope>NUCLEOTIDE SEQUENCE [LARGE SCALE GENOMIC DNA]</scope>
    <source>
        <strain evidence="11 12">CGMCC 1.7049</strain>
    </source>
</reference>
<comment type="subcellular location">
    <subcellularLocation>
        <location evidence="1">Cell membrane</location>
        <topology evidence="1">Multi-pass membrane protein</topology>
    </subcellularLocation>
</comment>
<protein>
    <submittedName>
        <fullName evidence="11">Small-conductance mechanosensitive channel</fullName>
    </submittedName>
</protein>
<dbReference type="InterPro" id="IPR010920">
    <property type="entry name" value="LSM_dom_sf"/>
</dbReference>
<feature type="domain" description="Mechanosensitive ion channel MscS C-terminal" evidence="9">
    <location>
        <begin position="252"/>
        <end position="335"/>
    </location>
</feature>
<evidence type="ECO:0000256" key="1">
    <source>
        <dbReference type="ARBA" id="ARBA00004651"/>
    </source>
</evidence>
<dbReference type="InterPro" id="IPR023408">
    <property type="entry name" value="MscS_beta-dom_sf"/>
</dbReference>
<evidence type="ECO:0000259" key="9">
    <source>
        <dbReference type="Pfam" id="PF21082"/>
    </source>
</evidence>
<dbReference type="RefSeq" id="WP_072893108.1">
    <property type="nucleotide sequence ID" value="NZ_FQWZ01000001.1"/>
</dbReference>
<evidence type="ECO:0000313" key="11">
    <source>
        <dbReference type="EMBL" id="SHG47829.1"/>
    </source>
</evidence>
<dbReference type="InterPro" id="IPR049278">
    <property type="entry name" value="MS_channel_C"/>
</dbReference>
<evidence type="ECO:0000259" key="10">
    <source>
        <dbReference type="Pfam" id="PF21088"/>
    </source>
</evidence>
<evidence type="ECO:0000256" key="6">
    <source>
        <dbReference type="ARBA" id="ARBA00023136"/>
    </source>
</evidence>
<feature type="transmembrane region" description="Helical" evidence="7">
    <location>
        <begin position="126"/>
        <end position="151"/>
    </location>
</feature>
<comment type="similarity">
    <text evidence="2">Belongs to the MscS (TC 1.A.23) family.</text>
</comment>
<dbReference type="SUPFAM" id="SSF82861">
    <property type="entry name" value="Mechanosensitive channel protein MscS (YggB), transmembrane region"/>
    <property type="match status" value="1"/>
</dbReference>
<dbReference type="Pfam" id="PF21088">
    <property type="entry name" value="MS_channel_1st"/>
    <property type="match status" value="1"/>
</dbReference>
<dbReference type="EMBL" id="FQWZ01000001">
    <property type="protein sequence ID" value="SHG47829.1"/>
    <property type="molecule type" value="Genomic_DNA"/>
</dbReference>
<dbReference type="Gene3D" id="3.30.70.100">
    <property type="match status" value="1"/>
</dbReference>
<accession>A0A1M5K5S5</accession>
<sequence length="360" mass="39546">MDLLILPLYGGTVYDWIVALGLSVAIALGVYLIKPLLIRRLSARAERTATQIDDGIVRALRATRVWLIVVFAASLGSRYLELPDAHQRLLGSITAVAMFLQLGFWLSAMFQFWLDRSRERALASNSGAATSLAAIGFIGTAVLWTVVLLVALDNLGVNITAAVAGLGVGGIAVALAVQNILGDLFASLSIIVDKPFVIGDFVIIDDYMGTVQHVGLKTTRLRSLSGEQLVFSNSDLLKSRLRNYKQMQERRVVFSFGVLYDTTAEQLERIPEIVRELVAAETTARFDRAHFFKFGESSLDFEVVYIVLSSEYNVYMDIQQRINLGLMRELAALGVGFAYPTRTLRVETPLRIAPDAPASA</sequence>
<dbReference type="AlphaFoldDB" id="A0A1M5K5S5"/>
<evidence type="ECO:0000256" key="3">
    <source>
        <dbReference type="ARBA" id="ARBA00022475"/>
    </source>
</evidence>
<dbReference type="GO" id="GO:0005886">
    <property type="term" value="C:plasma membrane"/>
    <property type="evidence" value="ECO:0007669"/>
    <property type="project" value="UniProtKB-SubCell"/>
</dbReference>
<name>A0A1M5K5S5_9GAMM</name>
<feature type="transmembrane region" description="Helical" evidence="7">
    <location>
        <begin position="157"/>
        <end position="177"/>
    </location>
</feature>
<keyword evidence="5 7" id="KW-1133">Transmembrane helix</keyword>
<dbReference type="InterPro" id="IPR011066">
    <property type="entry name" value="MscS_channel_C_sf"/>
</dbReference>
<keyword evidence="4 7" id="KW-0812">Transmembrane</keyword>
<dbReference type="InterPro" id="IPR006685">
    <property type="entry name" value="MscS_channel_2nd"/>
</dbReference>
<organism evidence="11 12">
    <name type="scientific">Hydrocarboniphaga daqingensis</name>
    <dbReference type="NCBI Taxonomy" id="490188"/>
    <lineage>
        <taxon>Bacteria</taxon>
        <taxon>Pseudomonadati</taxon>
        <taxon>Pseudomonadota</taxon>
        <taxon>Gammaproteobacteria</taxon>
        <taxon>Nevskiales</taxon>
        <taxon>Nevskiaceae</taxon>
        <taxon>Hydrocarboniphaga</taxon>
    </lineage>
</organism>